<gene>
    <name evidence="1" type="ORF">V1525DRAFT_432202</name>
</gene>
<evidence type="ECO:0000313" key="2">
    <source>
        <dbReference type="Proteomes" id="UP001433508"/>
    </source>
</evidence>
<comment type="caution">
    <text evidence="1">The sequence shown here is derived from an EMBL/GenBank/DDBJ whole genome shotgun (WGS) entry which is preliminary data.</text>
</comment>
<sequence>MSEDRDLRVWKLEGAEDWVPWKRQMTLILKGPGFFKFLEGSPSKEGRSPVEQQKDEPSATIMGSLSINAQIPGDSPTPREIWDRLAKLYDQSTAGLRMQLKGELANLNRHASTGKQVDEKEQIRLFLDAVGSRVEVWKRLKRAEVRRGLTIEDLTMDFLEESRNEQKDGAFASKTKASGYRKKETRACYNCGKKGHIAKDCWSKKQAKMEESKTGSN</sequence>
<proteinExistence type="predicted"/>
<dbReference type="Proteomes" id="UP001433508">
    <property type="component" value="Unassembled WGS sequence"/>
</dbReference>
<evidence type="ECO:0000313" key="1">
    <source>
        <dbReference type="EMBL" id="KAK9238038.1"/>
    </source>
</evidence>
<protein>
    <submittedName>
        <fullName evidence="1">Uncharacterized protein</fullName>
    </submittedName>
</protein>
<dbReference type="EMBL" id="MU971361">
    <property type="protein sequence ID" value="KAK9238038.1"/>
    <property type="molecule type" value="Genomic_DNA"/>
</dbReference>
<accession>A0ACC3T2D4</accession>
<reference evidence="2" key="1">
    <citation type="journal article" date="2024" name="Front. Bioeng. Biotechnol.">
        <title>Genome-scale model development and genomic sequencing of the oleaginous clade Lipomyces.</title>
        <authorList>
            <person name="Czajka J.J."/>
            <person name="Han Y."/>
            <person name="Kim J."/>
            <person name="Mondo S.J."/>
            <person name="Hofstad B.A."/>
            <person name="Robles A."/>
            <person name="Haridas S."/>
            <person name="Riley R."/>
            <person name="LaButti K."/>
            <person name="Pangilinan J."/>
            <person name="Andreopoulos W."/>
            <person name="Lipzen A."/>
            <person name="Yan J."/>
            <person name="Wang M."/>
            <person name="Ng V."/>
            <person name="Grigoriev I.V."/>
            <person name="Spatafora J.W."/>
            <person name="Magnuson J.K."/>
            <person name="Baker S.E."/>
            <person name="Pomraning K.R."/>
        </authorList>
    </citation>
    <scope>NUCLEOTIDE SEQUENCE [LARGE SCALE GENOMIC DNA]</scope>
    <source>
        <strain evidence="2">CBS 7786</strain>
    </source>
</reference>
<organism evidence="1 2">
    <name type="scientific">Lipomyces kononenkoae</name>
    <name type="common">Yeast</name>
    <dbReference type="NCBI Taxonomy" id="34357"/>
    <lineage>
        <taxon>Eukaryota</taxon>
        <taxon>Fungi</taxon>
        <taxon>Dikarya</taxon>
        <taxon>Ascomycota</taxon>
        <taxon>Saccharomycotina</taxon>
        <taxon>Lipomycetes</taxon>
        <taxon>Lipomycetales</taxon>
        <taxon>Lipomycetaceae</taxon>
        <taxon>Lipomyces</taxon>
    </lineage>
</organism>
<name>A0ACC3T2D4_LIPKO</name>
<keyword evidence="2" id="KW-1185">Reference proteome</keyword>